<evidence type="ECO:0000313" key="3">
    <source>
        <dbReference type="Proteomes" id="UP000199603"/>
    </source>
</evidence>
<dbReference type="Proteomes" id="UP000199603">
    <property type="component" value="Unassembled WGS sequence"/>
</dbReference>
<name>A0A1G6UYS5_9GAMM</name>
<protein>
    <submittedName>
        <fullName evidence="2">Uncharacterized protein</fullName>
    </submittedName>
</protein>
<reference evidence="2 3" key="1">
    <citation type="submission" date="2016-10" db="EMBL/GenBank/DDBJ databases">
        <authorList>
            <person name="de Groot N.N."/>
        </authorList>
    </citation>
    <scope>NUCLEOTIDE SEQUENCE [LARGE SCALE GENOMIC DNA]</scope>
    <source>
        <strain evidence="2 3">DSM 16957</strain>
    </source>
</reference>
<dbReference type="EMBL" id="FNAG01000002">
    <property type="protein sequence ID" value="SDD46462.1"/>
    <property type="molecule type" value="Genomic_DNA"/>
</dbReference>
<feature type="compositionally biased region" description="Low complexity" evidence="1">
    <location>
        <begin position="52"/>
        <end position="80"/>
    </location>
</feature>
<sequence length="304" mass="31714">MPARMVLGASEAMAATAMLARMTTPRTPRRSSAGPATPSKTAKPKGRKNVRSATTEAEVASEAPKTHGPARAAAAAGTRAKPARKASSKASTGSRTRASRSGAESRRPRTVAQREAQFDALVRGACLKAGTAAAISSITGRVPLLGRLAPTVLGPLAETMALAQVQKQLVMEIVELYEVALSEPELRGVVLLATATNIGAQQLSKRSMDAILKQFGEGLIGTVAARVLPMATILAEITAAVASTYTVAKRAQALCRLPGTGAGNLADLLRGLSGIDQQRLLSWSGEAFRLAILPFRSVLGMLWR</sequence>
<feature type="region of interest" description="Disordered" evidence="1">
    <location>
        <begin position="17"/>
        <end position="112"/>
    </location>
</feature>
<proteinExistence type="predicted"/>
<organism evidence="2 3">
    <name type="scientific">Aquimonas voraii</name>
    <dbReference type="NCBI Taxonomy" id="265719"/>
    <lineage>
        <taxon>Bacteria</taxon>
        <taxon>Pseudomonadati</taxon>
        <taxon>Pseudomonadota</taxon>
        <taxon>Gammaproteobacteria</taxon>
        <taxon>Lysobacterales</taxon>
        <taxon>Lysobacteraceae</taxon>
        <taxon>Aquimonas</taxon>
    </lineage>
</organism>
<keyword evidence="3" id="KW-1185">Reference proteome</keyword>
<accession>A0A1G6UYS5</accession>
<feature type="compositionally biased region" description="Low complexity" evidence="1">
    <location>
        <begin position="17"/>
        <end position="32"/>
    </location>
</feature>
<feature type="compositionally biased region" description="Low complexity" evidence="1">
    <location>
        <begin position="88"/>
        <end position="102"/>
    </location>
</feature>
<evidence type="ECO:0000313" key="2">
    <source>
        <dbReference type="EMBL" id="SDD46462.1"/>
    </source>
</evidence>
<gene>
    <name evidence="2" type="ORF">SAMN04488509_102560</name>
</gene>
<dbReference type="AlphaFoldDB" id="A0A1G6UYS5"/>
<evidence type="ECO:0000256" key="1">
    <source>
        <dbReference type="SAM" id="MobiDB-lite"/>
    </source>
</evidence>
<dbReference type="STRING" id="265719.SAMN04488509_102560"/>